<dbReference type="Pfam" id="PF03489">
    <property type="entry name" value="SapB_2"/>
    <property type="match status" value="5"/>
</dbReference>
<gene>
    <name evidence="10" type="primary">SAP</name>
</gene>
<evidence type="ECO:0000256" key="7">
    <source>
        <dbReference type="SAM" id="SignalP"/>
    </source>
</evidence>
<evidence type="ECO:0000256" key="6">
    <source>
        <dbReference type="ARBA" id="ARBA00023180"/>
    </source>
</evidence>
<accession>V5GQ62</accession>
<feature type="signal peptide" evidence="7">
    <location>
        <begin position="1"/>
        <end position="18"/>
    </location>
</feature>
<evidence type="ECO:0000313" key="10">
    <source>
        <dbReference type="EMBL" id="JAB63752.1"/>
    </source>
</evidence>
<dbReference type="InterPro" id="IPR007856">
    <property type="entry name" value="SapB_1"/>
</dbReference>
<dbReference type="InterPro" id="IPR008139">
    <property type="entry name" value="SaposinB_dom"/>
</dbReference>
<feature type="domain" description="Saposin B-type" evidence="8">
    <location>
        <begin position="73"/>
        <end position="155"/>
    </location>
</feature>
<keyword evidence="2" id="KW-0964">Secreted</keyword>
<evidence type="ECO:0000256" key="1">
    <source>
        <dbReference type="ARBA" id="ARBA00004613"/>
    </source>
</evidence>
<evidence type="ECO:0000256" key="3">
    <source>
        <dbReference type="ARBA" id="ARBA00022729"/>
    </source>
</evidence>
<feature type="domain" description="Saposin B-type" evidence="8">
    <location>
        <begin position="276"/>
        <end position="356"/>
    </location>
</feature>
<name>V5GQ62_ANOGL</name>
<feature type="domain" description="Saposin A-type" evidence="9">
    <location>
        <begin position="29"/>
        <end position="69"/>
    </location>
</feature>
<dbReference type="InterPro" id="IPR011001">
    <property type="entry name" value="Saposin-like"/>
</dbReference>
<dbReference type="FunFam" id="1.10.225.10:FF:000002">
    <property type="entry name" value="prosaposin isoform X2"/>
    <property type="match status" value="2"/>
</dbReference>
<dbReference type="AlphaFoldDB" id="V5GQ62"/>
<feature type="domain" description="Saposin B-type" evidence="8">
    <location>
        <begin position="428"/>
        <end position="509"/>
    </location>
</feature>
<keyword evidence="5" id="KW-1015">Disulfide bond</keyword>
<sequence>MKIYIFVALLTLFALTSGVFVPPRPGHKKLLGAKECTWGPSYWCQNLTSAAGCNAVQHCIQTVWIHKQLPPDTSSVCQTCLDMVKQARDQLMSNETQDLIKQVFEGSCALLHVKPVVKECDKIADEFIPELIDTLASEMNPQVVCSVAGLCNNERVHRMLEEAGEKIVPMVKKPDSCDGCHTVVDLIEDKFNKMSRDEVLQKLLEVCGKFGSFSDGCSNIVVTYFTEIYNNLQENLNSNEVCLLSGECSAQFHKHANVEITPISHIGYVPVDDEKDDLPCELCEQLVTHLKDLLITNTTEDEFKTVLEGLCKQTRQFSQECTSLVDQYYVEVYSLLVNELNSTAVCKIIGICKDSNRQESFIISPLLPAETVDEALRITPATNKPLARVSLQKDTSVKIISPSEQEQLQQEQLPIDLLVPPHTQVLYNTEICVFCEYFLHYVQLAITDPTTEEEIKEVIDKACATLPSSVNNTCIDFVNTYEPALVAILAQEIDPSRVCPLIKACPSGQSKDVEIFMQAKGGSNCPLCLFAVTKLETMVKDKKSVENIKSALNKLCTHLPSDDLTEECEDFVSTYTDELVEMLVADLKPEEICVYLKLCSDDKPASTLPPYVDYSVESPVFIGDVETNNIPDDTINGKQISSKLEAPTTSPQCVICEFVMKEIDDQLKDKKTDDEIKNVVYDICNVMPRSVKTDCNNFVKQYADTVIQLLIQALEPSEICSMMKLCSNQLETMTDEILDCPLCHLAVEAMDKILSNPKIDHDVEHVLEKTCRGIPKHYRNKCTTLVKNSGEIIIGLLHHEVEKEVICPLIGMCRSSVQQIIID</sequence>
<dbReference type="Pfam" id="PF02199">
    <property type="entry name" value="SapA"/>
    <property type="match status" value="1"/>
</dbReference>
<feature type="domain" description="Saposin B-type" evidence="8">
    <location>
        <begin position="173"/>
        <end position="252"/>
    </location>
</feature>
<dbReference type="InterPro" id="IPR008373">
    <property type="entry name" value="Saposin"/>
</dbReference>
<feature type="domain" description="Saposin B-type" evidence="8">
    <location>
        <begin position="521"/>
        <end position="603"/>
    </location>
</feature>
<dbReference type="SUPFAM" id="SSF47862">
    <property type="entry name" value="Saposin"/>
    <property type="match status" value="7"/>
</dbReference>
<dbReference type="PANTHER" id="PTHR11480:SF3">
    <property type="entry name" value="BCDNA.GH08312"/>
    <property type="match status" value="1"/>
</dbReference>
<dbReference type="EMBL" id="GALX01004714">
    <property type="protein sequence ID" value="JAB63752.1"/>
    <property type="molecule type" value="Transcribed_RNA"/>
</dbReference>
<dbReference type="PROSITE" id="PS51110">
    <property type="entry name" value="SAP_A"/>
    <property type="match status" value="1"/>
</dbReference>
<keyword evidence="4" id="KW-0677">Repeat</keyword>
<dbReference type="GO" id="GO:0006665">
    <property type="term" value="P:sphingolipid metabolic process"/>
    <property type="evidence" value="ECO:0007669"/>
    <property type="project" value="InterPro"/>
</dbReference>
<dbReference type="PROSITE" id="PS50015">
    <property type="entry name" value="SAP_B"/>
    <property type="match status" value="7"/>
</dbReference>
<keyword evidence="3 7" id="KW-0732">Signal</keyword>
<evidence type="ECO:0000256" key="5">
    <source>
        <dbReference type="ARBA" id="ARBA00023157"/>
    </source>
</evidence>
<dbReference type="SMART" id="SM00741">
    <property type="entry name" value="SapB"/>
    <property type="match status" value="7"/>
</dbReference>
<reference evidence="10" key="1">
    <citation type="submission" date="2013-07" db="EMBL/GenBank/DDBJ databases">
        <title>Midgut Transcriptome Profiling of Anoplphora glabripennis, a Lignocellulose Degrading, Wood-Boring Cerambycid.</title>
        <authorList>
            <person name="Scully E.D."/>
            <person name="Hoover K."/>
            <person name="Carlson J.E."/>
            <person name="Tien M."/>
            <person name="Geib S.M."/>
        </authorList>
    </citation>
    <scope>NUCLEOTIDE SEQUENCE</scope>
</reference>
<dbReference type="GO" id="GO:0016020">
    <property type="term" value="C:membrane"/>
    <property type="evidence" value="ECO:0007669"/>
    <property type="project" value="GOC"/>
</dbReference>
<dbReference type="InterPro" id="IPR003119">
    <property type="entry name" value="SAP_A"/>
</dbReference>
<dbReference type="SMART" id="SM00162">
    <property type="entry name" value="SAPA"/>
    <property type="match status" value="1"/>
</dbReference>
<dbReference type="Gene3D" id="1.10.225.10">
    <property type="entry name" value="Saposin-like"/>
    <property type="match status" value="7"/>
</dbReference>
<evidence type="ECO:0000259" key="9">
    <source>
        <dbReference type="PROSITE" id="PS51110"/>
    </source>
</evidence>
<proteinExistence type="predicted"/>
<dbReference type="PRINTS" id="PR01797">
    <property type="entry name" value="SAPOSIN"/>
</dbReference>
<organism evidence="10">
    <name type="scientific">Anoplophora glabripennis</name>
    <name type="common">Asian longhorn beetle</name>
    <name type="synonym">Anoplophora nobilis</name>
    <dbReference type="NCBI Taxonomy" id="217634"/>
    <lineage>
        <taxon>Eukaryota</taxon>
        <taxon>Metazoa</taxon>
        <taxon>Ecdysozoa</taxon>
        <taxon>Arthropoda</taxon>
        <taxon>Hexapoda</taxon>
        <taxon>Insecta</taxon>
        <taxon>Pterygota</taxon>
        <taxon>Neoptera</taxon>
        <taxon>Endopterygota</taxon>
        <taxon>Coleoptera</taxon>
        <taxon>Polyphaga</taxon>
        <taxon>Cucujiformia</taxon>
        <taxon>Chrysomeloidea</taxon>
        <taxon>Cerambycidae</taxon>
        <taxon>Lamiinae</taxon>
        <taxon>Lamiini</taxon>
        <taxon>Anoplophora</taxon>
    </lineage>
</organism>
<comment type="subcellular location">
    <subcellularLocation>
        <location evidence="1">Secreted</location>
    </subcellularLocation>
</comment>
<evidence type="ECO:0000256" key="2">
    <source>
        <dbReference type="ARBA" id="ARBA00022525"/>
    </source>
</evidence>
<dbReference type="InterPro" id="IPR051428">
    <property type="entry name" value="Sphingo_Act-Surfact_Prot"/>
</dbReference>
<dbReference type="GO" id="GO:0005576">
    <property type="term" value="C:extracellular region"/>
    <property type="evidence" value="ECO:0007669"/>
    <property type="project" value="UniProtKB-SubCell"/>
</dbReference>
<feature type="domain" description="Saposin B-type" evidence="8">
    <location>
        <begin position="649"/>
        <end position="730"/>
    </location>
</feature>
<evidence type="ECO:0000259" key="8">
    <source>
        <dbReference type="PROSITE" id="PS50015"/>
    </source>
</evidence>
<evidence type="ECO:0000256" key="4">
    <source>
        <dbReference type="ARBA" id="ARBA00022737"/>
    </source>
</evidence>
<dbReference type="Pfam" id="PF05184">
    <property type="entry name" value="SapB_1"/>
    <property type="match status" value="5"/>
</dbReference>
<protein>
    <submittedName>
        <fullName evidence="10">Proactivator polypeptide</fullName>
    </submittedName>
</protein>
<keyword evidence="6" id="KW-0325">Glycoprotein</keyword>
<dbReference type="GO" id="GO:0005764">
    <property type="term" value="C:lysosome"/>
    <property type="evidence" value="ECO:0007669"/>
    <property type="project" value="InterPro"/>
</dbReference>
<feature type="chain" id="PRO_5004733671" evidence="7">
    <location>
        <begin position="19"/>
        <end position="823"/>
    </location>
</feature>
<dbReference type="InterPro" id="IPR008138">
    <property type="entry name" value="SapB_2"/>
</dbReference>
<feature type="domain" description="Saposin B-type" evidence="8">
    <location>
        <begin position="736"/>
        <end position="817"/>
    </location>
</feature>
<dbReference type="PANTHER" id="PTHR11480">
    <property type="entry name" value="SAPOSIN-RELATED"/>
    <property type="match status" value="1"/>
</dbReference>